<dbReference type="HOGENOM" id="CLU_038241_0_0_11"/>
<evidence type="ECO:0000313" key="1">
    <source>
        <dbReference type="EMBL" id="AKE39990.1"/>
    </source>
</evidence>
<dbReference type="AlphaFoldDB" id="A0A0F6QY81"/>
<proteinExistence type="predicted"/>
<dbReference type="OrthoDB" id="3218196at2"/>
<dbReference type="STRING" id="161896.UL81_10280"/>
<name>A0A0F6QY81_9CORY</name>
<dbReference type="PATRIC" id="fig|161896.4.peg.2003"/>
<evidence type="ECO:0000313" key="2">
    <source>
        <dbReference type="Proteomes" id="UP000033566"/>
    </source>
</evidence>
<dbReference type="RefSeq" id="WP_035104357.1">
    <property type="nucleotide sequence ID" value="NZ_CP011311.1"/>
</dbReference>
<protein>
    <submittedName>
        <fullName evidence="1">Uncharacterized protein</fullName>
    </submittedName>
</protein>
<gene>
    <name evidence="1" type="ORF">UL81_10280</name>
</gene>
<keyword evidence="2" id="KW-1185">Reference proteome</keyword>
<organism evidence="1 2">
    <name type="scientific">Corynebacterium camporealensis</name>
    <dbReference type="NCBI Taxonomy" id="161896"/>
    <lineage>
        <taxon>Bacteria</taxon>
        <taxon>Bacillati</taxon>
        <taxon>Actinomycetota</taxon>
        <taxon>Actinomycetes</taxon>
        <taxon>Mycobacteriales</taxon>
        <taxon>Corynebacteriaceae</taxon>
        <taxon>Corynebacterium</taxon>
    </lineage>
</organism>
<dbReference type="KEGG" id="ccj:UL81_10280"/>
<dbReference type="Proteomes" id="UP000033566">
    <property type="component" value="Chromosome"/>
</dbReference>
<reference evidence="1 2" key="1">
    <citation type="journal article" date="2015" name="Genome Announc.">
        <title>Complete Genome Sequence of Corynebacterium camporealensis DSM 44610, Isolated from the Milk of a Manchega Sheep with Subclinical Mastitis.</title>
        <authorList>
            <person name="Ruckert C."/>
            <person name="Albersmeier A."/>
            <person name="Winkler A."/>
            <person name="Tauch A."/>
        </authorList>
    </citation>
    <scope>NUCLEOTIDE SEQUENCE [LARGE SCALE GENOMIC DNA]</scope>
    <source>
        <strain evidence="1 2">DSM 44610</strain>
    </source>
</reference>
<sequence>MTAPASKDAAAHPGDHWLDEVTAPSTPVYGPVTRLAMRTFSGPARLARRLYYFASTTPGKMFTVTVILTLALGAAGLSMSQSSASRHADLNELLSTTEPMSSAAHHLYTSLSLADTVATTGFVQAGLESKENRDRYNEAIDNASVATTESVLGTSNEDERIRELVMFIQRELPVYTAMVEKARANHRAGNAVATPYMSNASALMREEILPAASELFRLTTTKVNEQQQRLTSPQWVPLSGLFAALFFLLIAQYWLWRITRRKLNRGFVAASVMMCLAIAWVSISNIATWSTGHQGFETASRPWDSLTASRIEAQQTRTSETLALVLRASEQDMSAQFDGTMESINNALADYEEAINDEDVPLSRPELIDDARAATEDWQAAHHKFMDSLNSGSYDEAIEQATAMYTGDATPTAARAFERVDSSLADLISQARISMRSYLEQGLSAVTAVATAVFLLTLGAILAVWLGIRPRLQEYL</sequence>
<dbReference type="EMBL" id="CP011311">
    <property type="protein sequence ID" value="AKE39990.1"/>
    <property type="molecule type" value="Genomic_DNA"/>
</dbReference>
<accession>A0A0F6QY81</accession>